<comment type="caution">
    <text evidence="2">The sequence shown here is derived from an EMBL/GenBank/DDBJ whole genome shotgun (WGS) entry which is preliminary data.</text>
</comment>
<protein>
    <recommendedName>
        <fullName evidence="4">Chromosome segregation ATPase</fullName>
    </recommendedName>
</protein>
<dbReference type="NCBIfam" id="NF038350">
    <property type="entry name" value="taxis_HmpF"/>
    <property type="match status" value="1"/>
</dbReference>
<dbReference type="InterPro" id="IPR047813">
    <property type="entry name" value="HmpF"/>
</dbReference>
<evidence type="ECO:0000313" key="3">
    <source>
        <dbReference type="Proteomes" id="UP000658720"/>
    </source>
</evidence>
<evidence type="ECO:0000313" key="2">
    <source>
        <dbReference type="EMBL" id="MBE9253810.1"/>
    </source>
</evidence>
<feature type="coiled-coil region" evidence="1">
    <location>
        <begin position="320"/>
        <end position="510"/>
    </location>
</feature>
<evidence type="ECO:0008006" key="4">
    <source>
        <dbReference type="Google" id="ProtNLM"/>
    </source>
</evidence>
<dbReference type="Proteomes" id="UP000658720">
    <property type="component" value="Unassembled WGS sequence"/>
</dbReference>
<proteinExistence type="predicted"/>
<reference evidence="2 3" key="1">
    <citation type="submission" date="2020-10" db="EMBL/GenBank/DDBJ databases">
        <authorList>
            <person name="Castelo-Branco R."/>
            <person name="Eusebio N."/>
            <person name="Adriana R."/>
            <person name="Vieira A."/>
            <person name="Brugerolle De Fraissinette N."/>
            <person name="Rezende De Castro R."/>
            <person name="Schneider M.P."/>
            <person name="Vasconcelos V."/>
            <person name="Leao P.N."/>
        </authorList>
    </citation>
    <scope>NUCLEOTIDE SEQUENCE [LARGE SCALE GENOMIC DNA]</scope>
    <source>
        <strain evidence="2 3">LEGE 00031</strain>
    </source>
</reference>
<organism evidence="2 3">
    <name type="scientific">Synechocystis salina LEGE 00031</name>
    <dbReference type="NCBI Taxonomy" id="1828736"/>
    <lineage>
        <taxon>Bacteria</taxon>
        <taxon>Bacillati</taxon>
        <taxon>Cyanobacteriota</taxon>
        <taxon>Cyanophyceae</taxon>
        <taxon>Synechococcales</taxon>
        <taxon>Merismopediaceae</taxon>
        <taxon>Synechocystis</taxon>
    </lineage>
</organism>
<dbReference type="RefSeq" id="WP_194019553.1">
    <property type="nucleotide sequence ID" value="NZ_JADEVV010000018.1"/>
</dbReference>
<evidence type="ECO:0000256" key="1">
    <source>
        <dbReference type="SAM" id="Coils"/>
    </source>
</evidence>
<sequence length="535" mass="61500">MLYLAEIKKQTKNFLGGYKTEFKLLACQHSDQTWSALPNEENFQTDDMGEAREGTLWILNLSNSRALQGTPEVAAPELVRQLQKLSRLSEKLKEQQSEIERWRESLTFQFQELSQREMEIEAKESEVEDRANQLAQVEQQKYEVEQARQKLEGQREQLAELQQQFGSLLENSAENREVLQGILQRLGAYPEAIPALFKAAANAQQSAEQQQQVFNDHWQVVTNAEQELGRNQALIQQKQELLAIHGQELDAIAQELTKAKVQLTVEQQGVVNGQKLLTQLKAEIAAAESLQTNLYRLATGAMSVNKDHQIDVQHLEQLPLGELEETVKALQTDMQKLARFVNDQEEELTLQCEEVDAIQARLDAADEYSRLTIEEELNEEQERKRMLDETLIGQRRNLKERQEVLLQHLKILRRRQGIVEIDDSIPNIDLDPVIQQLEERKHKLQGEKTKLEQDLQSTKQGLGEIETMIANLDQQYQGKKNNFEHDRQEVEDLQKQTAALEAQARLLRAALQPLQDQLDVMKPQLQEIQTLLFGG</sequence>
<keyword evidence="3" id="KW-1185">Reference proteome</keyword>
<gene>
    <name evidence="2" type="ORF">IQ217_08105</name>
</gene>
<feature type="coiled-coil region" evidence="1">
    <location>
        <begin position="75"/>
        <end position="171"/>
    </location>
</feature>
<keyword evidence="1" id="KW-0175">Coiled coil</keyword>
<dbReference type="EMBL" id="JADEVV010000018">
    <property type="protein sequence ID" value="MBE9253810.1"/>
    <property type="molecule type" value="Genomic_DNA"/>
</dbReference>
<accession>A0ABR9VR30</accession>
<name>A0ABR9VR30_9SYNC</name>